<dbReference type="PROSITE" id="PS51760">
    <property type="entry name" value="GH10_2"/>
    <property type="match status" value="1"/>
</dbReference>
<dbReference type="GO" id="GO:0045493">
    <property type="term" value="P:xylan catabolic process"/>
    <property type="evidence" value="ECO:0007669"/>
    <property type="project" value="UniProtKB-KW"/>
</dbReference>
<reference evidence="7 8" key="1">
    <citation type="submission" date="2019-02" db="EMBL/GenBank/DDBJ databases">
        <title>Genomic Encyclopedia of Archaeal and Bacterial Type Strains, Phase II (KMG-II): from individual species to whole genera.</title>
        <authorList>
            <person name="Goeker M."/>
        </authorList>
    </citation>
    <scope>NUCLEOTIDE SEQUENCE [LARGE SCALE GENOMIC DNA]</scope>
    <source>
        <strain evidence="7 8">DSM 21411</strain>
    </source>
</reference>
<dbReference type="RefSeq" id="WP_242617439.1">
    <property type="nucleotide sequence ID" value="NZ_SGXG01000001.1"/>
</dbReference>
<keyword evidence="8" id="KW-1185">Reference proteome</keyword>
<dbReference type="Proteomes" id="UP000292209">
    <property type="component" value="Unassembled WGS sequence"/>
</dbReference>
<accession>A0A4Q7PCZ8</accession>
<comment type="catalytic activity">
    <reaction evidence="5">
        <text>Endohydrolysis of (1-&gt;4)-beta-D-xylosidic linkages in xylans.</text>
        <dbReference type="EC" id="3.2.1.8"/>
    </reaction>
</comment>
<dbReference type="InterPro" id="IPR001000">
    <property type="entry name" value="GH10_dom"/>
</dbReference>
<evidence type="ECO:0000256" key="4">
    <source>
        <dbReference type="ARBA" id="ARBA00023326"/>
    </source>
</evidence>
<evidence type="ECO:0000256" key="3">
    <source>
        <dbReference type="ARBA" id="ARBA00023295"/>
    </source>
</evidence>
<comment type="caution">
    <text evidence="7">The sequence shown here is derived from an EMBL/GenBank/DDBJ whole genome shotgun (WGS) entry which is preliminary data.</text>
</comment>
<dbReference type="SMART" id="SM00633">
    <property type="entry name" value="Glyco_10"/>
    <property type="match status" value="1"/>
</dbReference>
<comment type="similarity">
    <text evidence="5">Belongs to the glycosyl hydrolase 10 (cellulase F) family.</text>
</comment>
<dbReference type="InterPro" id="IPR044846">
    <property type="entry name" value="GH10"/>
</dbReference>
<dbReference type="EMBL" id="SGXG01000001">
    <property type="protein sequence ID" value="RZS96672.1"/>
    <property type="molecule type" value="Genomic_DNA"/>
</dbReference>
<dbReference type="PRINTS" id="PR00134">
    <property type="entry name" value="GLHYDRLASE10"/>
</dbReference>
<dbReference type="SUPFAM" id="SSF51445">
    <property type="entry name" value="(Trans)glycosidases"/>
    <property type="match status" value="1"/>
</dbReference>
<evidence type="ECO:0000256" key="2">
    <source>
        <dbReference type="ARBA" id="ARBA00023277"/>
    </source>
</evidence>
<dbReference type="GO" id="GO:0031176">
    <property type="term" value="F:endo-1,4-beta-xylanase activity"/>
    <property type="evidence" value="ECO:0007669"/>
    <property type="project" value="UniProtKB-EC"/>
</dbReference>
<organism evidence="7 8">
    <name type="scientific">Cecembia calidifontis</name>
    <dbReference type="NCBI Taxonomy" id="1187080"/>
    <lineage>
        <taxon>Bacteria</taxon>
        <taxon>Pseudomonadati</taxon>
        <taxon>Bacteroidota</taxon>
        <taxon>Cytophagia</taxon>
        <taxon>Cytophagales</taxon>
        <taxon>Cyclobacteriaceae</taxon>
        <taxon>Cecembia</taxon>
    </lineage>
</organism>
<dbReference type="PANTHER" id="PTHR31490">
    <property type="entry name" value="GLYCOSYL HYDROLASE"/>
    <property type="match status" value="1"/>
</dbReference>
<evidence type="ECO:0000256" key="5">
    <source>
        <dbReference type="RuleBase" id="RU361174"/>
    </source>
</evidence>
<keyword evidence="4 5" id="KW-0624">Polysaccharide degradation</keyword>
<feature type="domain" description="GH10" evidence="6">
    <location>
        <begin position="23"/>
        <end position="371"/>
    </location>
</feature>
<evidence type="ECO:0000256" key="1">
    <source>
        <dbReference type="ARBA" id="ARBA00022801"/>
    </source>
</evidence>
<dbReference type="PANTHER" id="PTHR31490:SF90">
    <property type="entry name" value="ENDO-1,4-BETA-XYLANASE A"/>
    <property type="match status" value="1"/>
</dbReference>
<dbReference type="Gene3D" id="3.20.20.80">
    <property type="entry name" value="Glycosidases"/>
    <property type="match status" value="1"/>
</dbReference>
<dbReference type="EC" id="3.2.1.8" evidence="5"/>
<dbReference type="Pfam" id="PF00331">
    <property type="entry name" value="Glyco_hydro_10"/>
    <property type="match status" value="1"/>
</dbReference>
<evidence type="ECO:0000259" key="6">
    <source>
        <dbReference type="PROSITE" id="PS51760"/>
    </source>
</evidence>
<gene>
    <name evidence="7" type="ORF">BC751_2254</name>
</gene>
<evidence type="ECO:0000313" key="7">
    <source>
        <dbReference type="EMBL" id="RZS96672.1"/>
    </source>
</evidence>
<keyword evidence="7" id="KW-0858">Xylan degradation</keyword>
<proteinExistence type="inferred from homology"/>
<protein>
    <recommendedName>
        <fullName evidence="5">Beta-xylanase</fullName>
        <ecNumber evidence="5">3.2.1.8</ecNumber>
    </recommendedName>
</protein>
<dbReference type="InterPro" id="IPR017853">
    <property type="entry name" value="GH"/>
</dbReference>
<keyword evidence="2 5" id="KW-0119">Carbohydrate metabolism</keyword>
<keyword evidence="3 5" id="KW-0326">Glycosidase</keyword>
<evidence type="ECO:0000313" key="8">
    <source>
        <dbReference type="Proteomes" id="UP000292209"/>
    </source>
</evidence>
<keyword evidence="1 5" id="KW-0378">Hydrolase</keyword>
<sequence>MKASFKFFVILAGIFISRPVSSQENELVLKDMFKDAFYIGTAISYRQASGEEQQALPLLEKHFNSITSENMMKWGPIHPEPDRYNFVSADHFVQLGKKLNAFIIGHTLVWHQQTPKWVYQNTQGEMLSKAGLLERLENHIGTLVGRYKGQVHGWDVVNEVFEDDGTYRESEWYQITGKDFIFHAFQKAHAMDPEAELYYNDYNLWKPEKREAAIALAKELREKGLRVDGIGMQGHYMLDSPPVEMIEASIIAISNAGFKVMVTEMDVDVLPRPRASEGADLNKNYALDEKFNPYKEGLPEDVAEKFAKRYAEIFSVFYKHRDKIERVTLWGLHDGASWLNNWPVRGRTNYPLLLDRNYKEKMEVFKAISIQVYN</sequence>
<dbReference type="AlphaFoldDB" id="A0A4Q7PCZ8"/>
<name>A0A4Q7PCZ8_9BACT</name>